<sequence length="96" mass="10784">MALLTLPSEKVWGPEDLRDPKHPLYFKVALRLLYNKLRGSQGLHLGASIHIPYSQISDLHLNKLGEIIENLMDEDVSRKEIDDVLPGESSLDPIVA</sequence>
<protein>
    <submittedName>
        <fullName evidence="1">SNF2-like protein</fullName>
    </submittedName>
</protein>
<organism evidence="1 2">
    <name type="scientific">Penicillium cf. griseofulvum</name>
    <dbReference type="NCBI Taxonomy" id="2972120"/>
    <lineage>
        <taxon>Eukaryota</taxon>
        <taxon>Fungi</taxon>
        <taxon>Dikarya</taxon>
        <taxon>Ascomycota</taxon>
        <taxon>Pezizomycotina</taxon>
        <taxon>Eurotiomycetes</taxon>
        <taxon>Eurotiomycetidae</taxon>
        <taxon>Eurotiales</taxon>
        <taxon>Aspergillaceae</taxon>
        <taxon>Penicillium</taxon>
    </lineage>
</organism>
<evidence type="ECO:0000313" key="1">
    <source>
        <dbReference type="EMBL" id="KAJ5188428.1"/>
    </source>
</evidence>
<reference evidence="1" key="2">
    <citation type="journal article" date="2023" name="IMA Fungus">
        <title>Comparative genomic study of the Penicillium genus elucidates a diverse pangenome and 15 lateral gene transfer events.</title>
        <authorList>
            <person name="Petersen C."/>
            <person name="Sorensen T."/>
            <person name="Nielsen M.R."/>
            <person name="Sondergaard T.E."/>
            <person name="Sorensen J.L."/>
            <person name="Fitzpatrick D.A."/>
            <person name="Frisvad J.C."/>
            <person name="Nielsen K.L."/>
        </authorList>
    </citation>
    <scope>NUCLEOTIDE SEQUENCE</scope>
    <source>
        <strain evidence="1">IBT 16849</strain>
    </source>
</reference>
<comment type="caution">
    <text evidence="1">The sequence shown here is derived from an EMBL/GenBank/DDBJ whole genome shotgun (WGS) entry which is preliminary data.</text>
</comment>
<dbReference type="EMBL" id="JAPQKP010000005">
    <property type="protein sequence ID" value="KAJ5188428.1"/>
    <property type="molecule type" value="Genomic_DNA"/>
</dbReference>
<gene>
    <name evidence="1" type="ORF">N7472_007442</name>
</gene>
<dbReference type="AlphaFoldDB" id="A0A9W9J0L4"/>
<name>A0A9W9J0L4_9EURO</name>
<evidence type="ECO:0000313" key="2">
    <source>
        <dbReference type="Proteomes" id="UP001150879"/>
    </source>
</evidence>
<proteinExistence type="predicted"/>
<dbReference type="OrthoDB" id="3801254at2759"/>
<reference evidence="1" key="1">
    <citation type="submission" date="2022-11" db="EMBL/GenBank/DDBJ databases">
        <authorList>
            <person name="Petersen C."/>
        </authorList>
    </citation>
    <scope>NUCLEOTIDE SEQUENCE</scope>
    <source>
        <strain evidence="1">IBT 16849</strain>
    </source>
</reference>
<accession>A0A9W9J0L4</accession>
<dbReference type="Proteomes" id="UP001150879">
    <property type="component" value="Unassembled WGS sequence"/>
</dbReference>
<keyword evidence="2" id="KW-1185">Reference proteome</keyword>